<dbReference type="InterPro" id="IPR023214">
    <property type="entry name" value="HAD_sf"/>
</dbReference>
<organism evidence="1 2">
    <name type="scientific">Glycomyces terrestris</name>
    <dbReference type="NCBI Taxonomy" id="2493553"/>
    <lineage>
        <taxon>Bacteria</taxon>
        <taxon>Bacillati</taxon>
        <taxon>Actinomycetota</taxon>
        <taxon>Actinomycetes</taxon>
        <taxon>Glycomycetales</taxon>
        <taxon>Glycomycetaceae</taxon>
        <taxon>Glycomyces</taxon>
    </lineage>
</organism>
<evidence type="ECO:0000313" key="1">
    <source>
        <dbReference type="EMBL" id="RRR95545.1"/>
    </source>
</evidence>
<name>A0A426URK1_9ACTN</name>
<dbReference type="Pfam" id="PF13419">
    <property type="entry name" value="HAD_2"/>
    <property type="match status" value="1"/>
</dbReference>
<dbReference type="InterPro" id="IPR050155">
    <property type="entry name" value="HAD-like_hydrolase_sf"/>
</dbReference>
<dbReference type="InterPro" id="IPR041492">
    <property type="entry name" value="HAD_2"/>
</dbReference>
<dbReference type="AlphaFoldDB" id="A0A426URK1"/>
<comment type="caution">
    <text evidence="1">The sequence shown here is derived from an EMBL/GenBank/DDBJ whole genome shotgun (WGS) entry which is preliminary data.</text>
</comment>
<keyword evidence="2" id="KW-1185">Reference proteome</keyword>
<dbReference type="InterPro" id="IPR006439">
    <property type="entry name" value="HAD-SF_hydro_IA"/>
</dbReference>
<dbReference type="CDD" id="cd01427">
    <property type="entry name" value="HAD_like"/>
    <property type="match status" value="1"/>
</dbReference>
<dbReference type="InterPro" id="IPR036412">
    <property type="entry name" value="HAD-like_sf"/>
</dbReference>
<dbReference type="GO" id="GO:0008967">
    <property type="term" value="F:phosphoglycolate phosphatase activity"/>
    <property type="evidence" value="ECO:0007669"/>
    <property type="project" value="TreeGrafter"/>
</dbReference>
<dbReference type="Gene3D" id="3.40.50.1000">
    <property type="entry name" value="HAD superfamily/HAD-like"/>
    <property type="match status" value="1"/>
</dbReference>
<dbReference type="EMBL" id="RSEB01000012">
    <property type="protein sequence ID" value="RRR95545.1"/>
    <property type="molecule type" value="Genomic_DNA"/>
</dbReference>
<dbReference type="GO" id="GO:0005829">
    <property type="term" value="C:cytosol"/>
    <property type="evidence" value="ECO:0007669"/>
    <property type="project" value="TreeGrafter"/>
</dbReference>
<dbReference type="GO" id="GO:0006281">
    <property type="term" value="P:DNA repair"/>
    <property type="evidence" value="ECO:0007669"/>
    <property type="project" value="TreeGrafter"/>
</dbReference>
<dbReference type="PANTHER" id="PTHR43434:SF1">
    <property type="entry name" value="PHOSPHOGLYCOLATE PHOSPHATASE"/>
    <property type="match status" value="1"/>
</dbReference>
<evidence type="ECO:0000313" key="2">
    <source>
        <dbReference type="Proteomes" id="UP000277256"/>
    </source>
</evidence>
<dbReference type="Proteomes" id="UP000277256">
    <property type="component" value="Unassembled WGS sequence"/>
</dbReference>
<dbReference type="NCBIfam" id="TIGR01549">
    <property type="entry name" value="HAD-SF-IA-v1"/>
    <property type="match status" value="1"/>
</dbReference>
<accession>A0A426URK1</accession>
<protein>
    <submittedName>
        <fullName evidence="1">HAD family hydrolase</fullName>
    </submittedName>
</protein>
<keyword evidence="1" id="KW-0378">Hydrolase</keyword>
<sequence length="242" mass="25748">MDHRGLGAGGIVIRSGQSRELAAKELLLLDFDGPVCSVFAGYPAPDIAQELVAFTEGFAPDLAKQLGGETDPMQVLSTAAMTLPRQRVIELDERLRRAEVLAVETATLTSGASELINAAYGRGLSVGIVSNNSEPSITKYLKRNGLDSMVARVLGRPFAHPESMKPKPFLLEQALASFKTTAAKACFVGDSVTDIEAGKAAAIMTIGLANKAGKRQRLAAVGAEILVDELWELPWLIDAQES</sequence>
<gene>
    <name evidence="1" type="ORF">EIW28_23840</name>
</gene>
<dbReference type="SUPFAM" id="SSF56784">
    <property type="entry name" value="HAD-like"/>
    <property type="match status" value="1"/>
</dbReference>
<dbReference type="PANTHER" id="PTHR43434">
    <property type="entry name" value="PHOSPHOGLYCOLATE PHOSPHATASE"/>
    <property type="match status" value="1"/>
</dbReference>
<reference evidence="1 2" key="1">
    <citation type="submission" date="2018-12" db="EMBL/GenBank/DDBJ databases">
        <title>Glycomyces sp. YIM 121974 draft genome.</title>
        <authorList>
            <person name="Li Q."/>
        </authorList>
    </citation>
    <scope>NUCLEOTIDE SEQUENCE [LARGE SCALE GENOMIC DNA]</scope>
    <source>
        <strain evidence="1 2">YIM 121974</strain>
    </source>
</reference>
<proteinExistence type="predicted"/>